<dbReference type="AlphaFoldDB" id="A0A9R1V310"/>
<dbReference type="PROSITE" id="PS50808">
    <property type="entry name" value="ZF_BED"/>
    <property type="match status" value="1"/>
</dbReference>
<comment type="subunit">
    <text evidence="2">Homodimer.</text>
</comment>
<reference evidence="13 14" key="1">
    <citation type="journal article" date="2017" name="Nat. Commun.">
        <title>Genome assembly with in vitro proximity ligation data and whole-genome triplication in lettuce.</title>
        <authorList>
            <person name="Reyes-Chin-Wo S."/>
            <person name="Wang Z."/>
            <person name="Yang X."/>
            <person name="Kozik A."/>
            <person name="Arikit S."/>
            <person name="Song C."/>
            <person name="Xia L."/>
            <person name="Froenicke L."/>
            <person name="Lavelle D.O."/>
            <person name="Truco M.J."/>
            <person name="Xia R."/>
            <person name="Zhu S."/>
            <person name="Xu C."/>
            <person name="Xu H."/>
            <person name="Xu X."/>
            <person name="Cox K."/>
            <person name="Korf I."/>
            <person name="Meyers B.C."/>
            <person name="Michelmore R.W."/>
        </authorList>
    </citation>
    <scope>NUCLEOTIDE SEQUENCE [LARGE SCALE GENOMIC DNA]</scope>
    <source>
        <strain evidence="14">cv. Salinas</strain>
        <tissue evidence="13">Seedlings</tissue>
    </source>
</reference>
<dbReference type="InterPro" id="IPR003656">
    <property type="entry name" value="Znf_BED"/>
</dbReference>
<protein>
    <recommendedName>
        <fullName evidence="12">BED-type domain-containing protein</fullName>
    </recommendedName>
</protein>
<evidence type="ECO:0000256" key="1">
    <source>
        <dbReference type="ARBA" id="ARBA00004123"/>
    </source>
</evidence>
<keyword evidence="4 10" id="KW-0863">Zinc-finger</keyword>
<evidence type="ECO:0000256" key="10">
    <source>
        <dbReference type="PROSITE-ProRule" id="PRU00027"/>
    </source>
</evidence>
<name>A0A9R1V310_LACSA</name>
<dbReference type="GO" id="GO:0003677">
    <property type="term" value="F:DNA binding"/>
    <property type="evidence" value="ECO:0007669"/>
    <property type="project" value="UniProtKB-KW"/>
</dbReference>
<dbReference type="InterPro" id="IPR025525">
    <property type="entry name" value="hAT-like_transposase_RNase-H"/>
</dbReference>
<comment type="caution">
    <text evidence="13">The sequence shown here is derived from an EMBL/GenBank/DDBJ whole genome shotgun (WGS) entry which is preliminary data.</text>
</comment>
<evidence type="ECO:0000259" key="12">
    <source>
        <dbReference type="PROSITE" id="PS50808"/>
    </source>
</evidence>
<sequence>MDPTNYSDSLIDLSDNLQSFLMANLENDKQPAINDENEDDKEPELVENDTATEHPKKKLKSAAWNHFDPIYVDDVRRWATCKGCNKQLTGRSNDGTTHLKDHYRICPRKNTRDIRQHILVQGQKTIDGLSYMSKYSFDAEVSREELAKMIIIHDYPLSIVEHYSFRKYTESLQPLFKVSCFPTIKDDIMKIYKSKKCYILKCFEENDSRIALTCDMWTASNQKKGYMTIMAHYIDDNWKLQNQIMSFQHVPSPHTADALSEAMMGCFLEWNIDKLSTLTLDNCSKNDAMVEKLLGTLTTSSLILKGRLFHMRCCAHIINLIGQDEFCDWELAGVDCQKELLFDCKTTWNSIYMMLSVALEYREVFNLLSKKDKHYVCENLKLFYHVTENFSGTKYPTSNIFFPLICEIKLSLLSWKVSDNEVIKSMTSTMLIKFEKYWNVIHNVMSVLSWIPGASWKQQCATNVSEGGGSTSSKSTWELDFETMLSEDDRFEKSELDDYLAKKLLPNEEGFDILMWWKCNGSKRLLEMCLTIPISTVASESAFSMSGNKVTKQHSRLKSETAGALMCSQTWLRKEIQGKNQYEPKAFDQTVAYDDDVE</sequence>
<feature type="compositionally biased region" description="Acidic residues" evidence="11">
    <location>
        <begin position="35"/>
        <end position="47"/>
    </location>
</feature>
<evidence type="ECO:0000256" key="7">
    <source>
        <dbReference type="ARBA" id="ARBA00023125"/>
    </source>
</evidence>
<feature type="region of interest" description="Disordered" evidence="11">
    <location>
        <begin position="30"/>
        <end position="57"/>
    </location>
</feature>
<evidence type="ECO:0000256" key="8">
    <source>
        <dbReference type="ARBA" id="ARBA00023163"/>
    </source>
</evidence>
<dbReference type="SUPFAM" id="SSF53098">
    <property type="entry name" value="Ribonuclease H-like"/>
    <property type="match status" value="1"/>
</dbReference>
<dbReference type="PANTHER" id="PTHR46481:SF11">
    <property type="entry name" value="ZINC FINGER BED DOMAIN-CONTAINING PROTEIN RICESLEEPER 2-LIKE"/>
    <property type="match status" value="1"/>
</dbReference>
<evidence type="ECO:0000256" key="3">
    <source>
        <dbReference type="ARBA" id="ARBA00022723"/>
    </source>
</evidence>
<evidence type="ECO:0000256" key="2">
    <source>
        <dbReference type="ARBA" id="ARBA00011738"/>
    </source>
</evidence>
<dbReference type="InterPro" id="IPR052035">
    <property type="entry name" value="ZnF_BED_domain_contain"/>
</dbReference>
<dbReference type="GO" id="GO:0005634">
    <property type="term" value="C:nucleus"/>
    <property type="evidence" value="ECO:0007669"/>
    <property type="project" value="UniProtKB-SubCell"/>
</dbReference>
<evidence type="ECO:0000256" key="11">
    <source>
        <dbReference type="SAM" id="MobiDB-lite"/>
    </source>
</evidence>
<evidence type="ECO:0000256" key="9">
    <source>
        <dbReference type="ARBA" id="ARBA00023242"/>
    </source>
</evidence>
<evidence type="ECO:0000313" key="13">
    <source>
        <dbReference type="EMBL" id="KAJ0198661.1"/>
    </source>
</evidence>
<dbReference type="PANTHER" id="PTHR46481">
    <property type="entry name" value="ZINC FINGER BED DOMAIN-CONTAINING PROTEIN 4"/>
    <property type="match status" value="1"/>
</dbReference>
<accession>A0A9R1V310</accession>
<gene>
    <name evidence="13" type="ORF">LSAT_V11C600298660</name>
</gene>
<keyword evidence="8" id="KW-0804">Transcription</keyword>
<keyword evidence="14" id="KW-1185">Reference proteome</keyword>
<keyword evidence="7" id="KW-0238">DNA-binding</keyword>
<dbReference type="GO" id="GO:0008270">
    <property type="term" value="F:zinc ion binding"/>
    <property type="evidence" value="ECO:0007669"/>
    <property type="project" value="UniProtKB-KW"/>
</dbReference>
<comment type="subcellular location">
    <subcellularLocation>
        <location evidence="1">Nucleus</location>
    </subcellularLocation>
</comment>
<organism evidence="13 14">
    <name type="scientific">Lactuca sativa</name>
    <name type="common">Garden lettuce</name>
    <dbReference type="NCBI Taxonomy" id="4236"/>
    <lineage>
        <taxon>Eukaryota</taxon>
        <taxon>Viridiplantae</taxon>
        <taxon>Streptophyta</taxon>
        <taxon>Embryophyta</taxon>
        <taxon>Tracheophyta</taxon>
        <taxon>Spermatophyta</taxon>
        <taxon>Magnoliopsida</taxon>
        <taxon>eudicotyledons</taxon>
        <taxon>Gunneridae</taxon>
        <taxon>Pentapetalae</taxon>
        <taxon>asterids</taxon>
        <taxon>campanulids</taxon>
        <taxon>Asterales</taxon>
        <taxon>Asteraceae</taxon>
        <taxon>Cichorioideae</taxon>
        <taxon>Cichorieae</taxon>
        <taxon>Lactucinae</taxon>
        <taxon>Lactuca</taxon>
    </lineage>
</organism>
<proteinExistence type="predicted"/>
<evidence type="ECO:0000256" key="6">
    <source>
        <dbReference type="ARBA" id="ARBA00023015"/>
    </source>
</evidence>
<dbReference type="Pfam" id="PF05699">
    <property type="entry name" value="Dimer_Tnp_hAT"/>
    <property type="match status" value="1"/>
</dbReference>
<dbReference type="InterPro" id="IPR008906">
    <property type="entry name" value="HATC_C_dom"/>
</dbReference>
<dbReference type="InterPro" id="IPR012337">
    <property type="entry name" value="RNaseH-like_sf"/>
</dbReference>
<feature type="domain" description="BED-type" evidence="12">
    <location>
        <begin position="58"/>
        <end position="113"/>
    </location>
</feature>
<dbReference type="GO" id="GO:0046983">
    <property type="term" value="F:protein dimerization activity"/>
    <property type="evidence" value="ECO:0007669"/>
    <property type="project" value="InterPro"/>
</dbReference>
<keyword evidence="3" id="KW-0479">Metal-binding</keyword>
<keyword evidence="5" id="KW-0862">Zinc</keyword>
<dbReference type="Pfam" id="PF14372">
    <property type="entry name" value="hAT-like_RNase-H"/>
    <property type="match status" value="1"/>
</dbReference>
<evidence type="ECO:0000256" key="4">
    <source>
        <dbReference type="ARBA" id="ARBA00022771"/>
    </source>
</evidence>
<keyword evidence="9" id="KW-0539">Nucleus</keyword>
<evidence type="ECO:0000256" key="5">
    <source>
        <dbReference type="ARBA" id="ARBA00022833"/>
    </source>
</evidence>
<dbReference type="Proteomes" id="UP000235145">
    <property type="component" value="Unassembled WGS sequence"/>
</dbReference>
<dbReference type="SUPFAM" id="SSF57667">
    <property type="entry name" value="beta-beta-alpha zinc fingers"/>
    <property type="match status" value="1"/>
</dbReference>
<dbReference type="InterPro" id="IPR036236">
    <property type="entry name" value="Znf_C2H2_sf"/>
</dbReference>
<dbReference type="SMART" id="SM00614">
    <property type="entry name" value="ZnF_BED"/>
    <property type="match status" value="1"/>
</dbReference>
<evidence type="ECO:0000313" key="14">
    <source>
        <dbReference type="Proteomes" id="UP000235145"/>
    </source>
</evidence>
<keyword evidence="6" id="KW-0805">Transcription regulation</keyword>
<dbReference type="EMBL" id="NBSK02000006">
    <property type="protein sequence ID" value="KAJ0198661.1"/>
    <property type="molecule type" value="Genomic_DNA"/>
</dbReference>